<feature type="region of interest" description="Disordered" evidence="6">
    <location>
        <begin position="39"/>
        <end position="59"/>
    </location>
</feature>
<dbReference type="PROSITE" id="PS51194">
    <property type="entry name" value="HELICASE_CTER"/>
    <property type="match status" value="1"/>
</dbReference>
<evidence type="ECO:0000256" key="6">
    <source>
        <dbReference type="SAM" id="MobiDB-lite"/>
    </source>
</evidence>
<organism evidence="11 12">
    <name type="scientific">Seminavis robusta</name>
    <dbReference type="NCBI Taxonomy" id="568900"/>
    <lineage>
        <taxon>Eukaryota</taxon>
        <taxon>Sar</taxon>
        <taxon>Stramenopiles</taxon>
        <taxon>Ochrophyta</taxon>
        <taxon>Bacillariophyta</taxon>
        <taxon>Bacillariophyceae</taxon>
        <taxon>Bacillariophycidae</taxon>
        <taxon>Naviculales</taxon>
        <taxon>Naviculaceae</taxon>
        <taxon>Seminavis</taxon>
    </lineage>
</organism>
<evidence type="ECO:0000259" key="8">
    <source>
        <dbReference type="PROSITE" id="PS51192"/>
    </source>
</evidence>
<keyword evidence="7" id="KW-0732">Signal</keyword>
<dbReference type="SUPFAM" id="SSF52540">
    <property type="entry name" value="P-loop containing nucleoside triphosphate hydrolases"/>
    <property type="match status" value="1"/>
</dbReference>
<feature type="domain" description="Helicase C-terminal" evidence="9">
    <location>
        <begin position="383"/>
        <end position="539"/>
    </location>
</feature>
<dbReference type="EMBL" id="CAICTM010001439">
    <property type="protein sequence ID" value="CAB9523648.1"/>
    <property type="molecule type" value="Genomic_DNA"/>
</dbReference>
<evidence type="ECO:0000256" key="1">
    <source>
        <dbReference type="ARBA" id="ARBA00022741"/>
    </source>
</evidence>
<gene>
    <name evidence="11" type="ORF">SEMRO_1441_G272930.1</name>
</gene>
<dbReference type="GO" id="GO:0005524">
    <property type="term" value="F:ATP binding"/>
    <property type="evidence" value="ECO:0007669"/>
    <property type="project" value="UniProtKB-KW"/>
</dbReference>
<keyword evidence="1" id="KW-0547">Nucleotide-binding</keyword>
<dbReference type="PROSITE" id="PS51192">
    <property type="entry name" value="HELICASE_ATP_BIND_1"/>
    <property type="match status" value="1"/>
</dbReference>
<dbReference type="InterPro" id="IPR001650">
    <property type="entry name" value="Helicase_C-like"/>
</dbReference>
<dbReference type="InterPro" id="IPR014001">
    <property type="entry name" value="Helicase_ATP-bd"/>
</dbReference>
<dbReference type="PANTHER" id="PTHR47960">
    <property type="entry name" value="DEAD-BOX ATP-DEPENDENT RNA HELICASE 50"/>
    <property type="match status" value="1"/>
</dbReference>
<dbReference type="Pfam" id="PF00270">
    <property type="entry name" value="DEAD"/>
    <property type="match status" value="1"/>
</dbReference>
<dbReference type="Proteomes" id="UP001153069">
    <property type="component" value="Unassembled WGS sequence"/>
</dbReference>
<evidence type="ECO:0000259" key="10">
    <source>
        <dbReference type="PROSITE" id="PS51195"/>
    </source>
</evidence>
<dbReference type="PROSITE" id="PS51195">
    <property type="entry name" value="Q_MOTIF"/>
    <property type="match status" value="1"/>
</dbReference>
<evidence type="ECO:0000256" key="5">
    <source>
        <dbReference type="PROSITE-ProRule" id="PRU00552"/>
    </source>
</evidence>
<dbReference type="GO" id="GO:0016787">
    <property type="term" value="F:hydrolase activity"/>
    <property type="evidence" value="ECO:0007669"/>
    <property type="project" value="UniProtKB-KW"/>
</dbReference>
<accession>A0A9N8HUX9</accession>
<feature type="signal peptide" evidence="7">
    <location>
        <begin position="1"/>
        <end position="17"/>
    </location>
</feature>
<evidence type="ECO:0000256" key="3">
    <source>
        <dbReference type="ARBA" id="ARBA00022806"/>
    </source>
</evidence>
<sequence length="585" mass="64121">MLSRLLVLSSSSSCSLALRPAVAWLAGGGQHQSSFTRTTSIRYQSTTTSTPTTDDDSAMARSRAPFRMPRNSPDDSVPQDLVSSWNQLGLWTELVDSLTRDMKLEAPTPVQSLVIPSLLKENPADTAFLAATGSGKTLAYCLPLLQQLKTTEVFGDDADSYETRKPKRPRLLIIAPTRELVTQIRDVVKLLCHSIKLSSHALVGGQDYGKQRKALNRPVDVVVSTPGRLLQHWKEGHVFFGDVQYIVLDEMDTLLEQGFQKELQQLLYPLLWQKPLQEDNPLPKEGAPRIILTSATMTQAIQKIVSPGETNRRLADAAITAKRHFTKPGSEKTKVILPKVDIVKAPGLHKAVPRLEQIFVDVGNIDKISLLVDIVSAGKRGNALKKTAGNQLTMVFCNTAASCRAAQYALSEAQIDSLSYHGDLNSIARAENLKKFRNAGEDPESTEPRVLVCTDLGARGLDVPQVDHVVMFDFPLNSLDYLHRSGRTARGVADATTKGKGKVTALVSKRDKVLAAAIENAVLKGEPLDGLSSRKSDYLPGGRLDHRRETNSRNGRGGPRKQQQQRRGLHTKGKAGGQSTSRGRW</sequence>
<dbReference type="GO" id="GO:0003676">
    <property type="term" value="F:nucleic acid binding"/>
    <property type="evidence" value="ECO:0007669"/>
    <property type="project" value="InterPro"/>
</dbReference>
<feature type="domain" description="Helicase ATP-binding" evidence="8">
    <location>
        <begin position="117"/>
        <end position="315"/>
    </location>
</feature>
<dbReference type="OrthoDB" id="10256233at2759"/>
<keyword evidence="4" id="KW-0067">ATP-binding</keyword>
<dbReference type="Pfam" id="PF00271">
    <property type="entry name" value="Helicase_C"/>
    <property type="match status" value="1"/>
</dbReference>
<evidence type="ECO:0000256" key="4">
    <source>
        <dbReference type="ARBA" id="ARBA00022840"/>
    </source>
</evidence>
<dbReference type="SMART" id="SM00490">
    <property type="entry name" value="HELICc"/>
    <property type="match status" value="1"/>
</dbReference>
<dbReference type="InterPro" id="IPR011545">
    <property type="entry name" value="DEAD/DEAH_box_helicase_dom"/>
</dbReference>
<dbReference type="AlphaFoldDB" id="A0A9N8HUX9"/>
<comment type="caution">
    <text evidence="11">The sequence shown here is derived from an EMBL/GenBank/DDBJ whole genome shotgun (WGS) entry which is preliminary data.</text>
</comment>
<protein>
    <submittedName>
        <fullName evidence="11">Dependent RNA helicase</fullName>
    </submittedName>
</protein>
<feature type="short sequence motif" description="Q motif" evidence="5">
    <location>
        <begin position="83"/>
        <end position="112"/>
    </location>
</feature>
<dbReference type="InterPro" id="IPR027417">
    <property type="entry name" value="P-loop_NTPase"/>
</dbReference>
<reference evidence="11" key="1">
    <citation type="submission" date="2020-06" db="EMBL/GenBank/DDBJ databases">
        <authorList>
            <consortium name="Plant Systems Biology data submission"/>
        </authorList>
    </citation>
    <scope>NUCLEOTIDE SEQUENCE</scope>
    <source>
        <strain evidence="11">D6</strain>
    </source>
</reference>
<dbReference type="Gene3D" id="3.40.50.300">
    <property type="entry name" value="P-loop containing nucleotide triphosphate hydrolases"/>
    <property type="match status" value="2"/>
</dbReference>
<feature type="compositionally biased region" description="Basic residues" evidence="6">
    <location>
        <begin position="563"/>
        <end position="573"/>
    </location>
</feature>
<proteinExistence type="predicted"/>
<keyword evidence="2" id="KW-0378">Hydrolase</keyword>
<feature type="chain" id="PRO_5040482590" evidence="7">
    <location>
        <begin position="18"/>
        <end position="585"/>
    </location>
</feature>
<feature type="compositionally biased region" description="Basic and acidic residues" evidence="6">
    <location>
        <begin position="532"/>
        <end position="551"/>
    </location>
</feature>
<evidence type="ECO:0000256" key="2">
    <source>
        <dbReference type="ARBA" id="ARBA00022801"/>
    </source>
</evidence>
<name>A0A9N8HUX9_9STRA</name>
<feature type="region of interest" description="Disordered" evidence="6">
    <location>
        <begin position="529"/>
        <end position="585"/>
    </location>
</feature>
<feature type="domain" description="DEAD-box RNA helicase Q" evidence="10">
    <location>
        <begin position="83"/>
        <end position="112"/>
    </location>
</feature>
<evidence type="ECO:0000313" key="12">
    <source>
        <dbReference type="Proteomes" id="UP001153069"/>
    </source>
</evidence>
<keyword evidence="12" id="KW-1185">Reference proteome</keyword>
<dbReference type="CDD" id="cd18787">
    <property type="entry name" value="SF2_C_DEAD"/>
    <property type="match status" value="1"/>
</dbReference>
<keyword evidence="3 11" id="KW-0347">Helicase</keyword>
<dbReference type="InterPro" id="IPR014014">
    <property type="entry name" value="RNA_helicase_DEAD_Q_motif"/>
</dbReference>
<dbReference type="GO" id="GO:0003724">
    <property type="term" value="F:RNA helicase activity"/>
    <property type="evidence" value="ECO:0007669"/>
    <property type="project" value="InterPro"/>
</dbReference>
<dbReference type="SMART" id="SM00487">
    <property type="entry name" value="DEXDc"/>
    <property type="match status" value="1"/>
</dbReference>
<dbReference type="InterPro" id="IPR044742">
    <property type="entry name" value="DEAD/DEAH_RhlB"/>
</dbReference>
<evidence type="ECO:0000313" key="11">
    <source>
        <dbReference type="EMBL" id="CAB9523648.1"/>
    </source>
</evidence>
<evidence type="ECO:0000259" key="9">
    <source>
        <dbReference type="PROSITE" id="PS51194"/>
    </source>
</evidence>
<evidence type="ECO:0000256" key="7">
    <source>
        <dbReference type="SAM" id="SignalP"/>
    </source>
</evidence>
<dbReference type="CDD" id="cd00268">
    <property type="entry name" value="DEADc"/>
    <property type="match status" value="1"/>
</dbReference>